<evidence type="ECO:0000313" key="3">
    <source>
        <dbReference type="EMBL" id="MBB5221943.1"/>
    </source>
</evidence>
<dbReference type="Gene3D" id="3.30.1360.120">
    <property type="entry name" value="Probable tRNA modification gtpase trme, domain 1"/>
    <property type="match status" value="2"/>
</dbReference>
<dbReference type="GO" id="GO:0016226">
    <property type="term" value="P:iron-sulfur cluster assembly"/>
    <property type="evidence" value="ECO:0007669"/>
    <property type="project" value="TreeGrafter"/>
</dbReference>
<dbReference type="EMBL" id="JACHFM010000002">
    <property type="protein sequence ID" value="MBB5221943.1"/>
    <property type="molecule type" value="Genomic_DNA"/>
</dbReference>
<dbReference type="PANTHER" id="PTHR22602">
    <property type="entry name" value="TRANSFERASE CAF17, MITOCHONDRIAL-RELATED"/>
    <property type="match status" value="1"/>
</dbReference>
<comment type="caution">
    <text evidence="3">The sequence shown here is derived from an EMBL/GenBank/DDBJ whole genome shotgun (WGS) entry which is preliminary data.</text>
</comment>
<keyword evidence="4" id="KW-1185">Reference proteome</keyword>
<gene>
    <name evidence="3" type="ORF">HNP73_001879</name>
</gene>
<evidence type="ECO:0000313" key="4">
    <source>
        <dbReference type="Proteomes" id="UP000549457"/>
    </source>
</evidence>
<dbReference type="PANTHER" id="PTHR22602:SF0">
    <property type="entry name" value="TRANSFERASE CAF17, MITOCHONDRIAL-RELATED"/>
    <property type="match status" value="1"/>
</dbReference>
<dbReference type="InterPro" id="IPR057460">
    <property type="entry name" value="CAF17_C"/>
</dbReference>
<name>A0A840SRI5_9RHOB</name>
<dbReference type="InterPro" id="IPR045179">
    <property type="entry name" value="YgfZ/GcvT"/>
</dbReference>
<sequence>MTRGFQATDRALLRVSGPETREFLQGLVSNDVRRLDQGPVYAALLSPQGKYLFDFLLVADGDGVLLDVKADRAAALRQRLGMYKLRAKVAIATDPRMVVVGEGAPPVGALADPRDPGLGWRGYVEDAAGFLAGIEPLDPLVHEAKRVALAVPETGVELRPDESYILEMGFERLGGVDFRKGCYVGQEVTARMKHKTELRKGLVAVRVEGAPPPPGTEILAAGKPAGTLFSVADGQGLAHLRFDRAQGELSAGTARVVRADS</sequence>
<dbReference type="RefSeq" id="WP_184148383.1">
    <property type="nucleotide sequence ID" value="NZ_JACHFM010000002.1"/>
</dbReference>
<protein>
    <recommendedName>
        <fullName evidence="2">CAF17 C-terminal domain-containing protein</fullName>
    </recommendedName>
</protein>
<proteinExistence type="predicted"/>
<dbReference type="InterPro" id="IPR027266">
    <property type="entry name" value="TrmE/GcvT-like"/>
</dbReference>
<dbReference type="NCBIfam" id="TIGR03317">
    <property type="entry name" value="ygfZ_signature"/>
    <property type="match status" value="1"/>
</dbReference>
<dbReference type="Proteomes" id="UP000549457">
    <property type="component" value="Unassembled WGS sequence"/>
</dbReference>
<evidence type="ECO:0000259" key="2">
    <source>
        <dbReference type="Pfam" id="PF25455"/>
    </source>
</evidence>
<keyword evidence="1" id="KW-0809">Transit peptide</keyword>
<dbReference type="Pfam" id="PF25455">
    <property type="entry name" value="Beta-barrel_CAF17_C"/>
    <property type="match status" value="1"/>
</dbReference>
<feature type="domain" description="CAF17 C-terminal" evidence="2">
    <location>
        <begin position="199"/>
        <end position="256"/>
    </location>
</feature>
<organism evidence="3 4">
    <name type="scientific">Amaricoccus macauensis</name>
    <dbReference type="NCBI Taxonomy" id="57001"/>
    <lineage>
        <taxon>Bacteria</taxon>
        <taxon>Pseudomonadati</taxon>
        <taxon>Pseudomonadota</taxon>
        <taxon>Alphaproteobacteria</taxon>
        <taxon>Rhodobacterales</taxon>
        <taxon>Paracoccaceae</taxon>
        <taxon>Amaricoccus</taxon>
    </lineage>
</organism>
<dbReference type="InterPro" id="IPR017703">
    <property type="entry name" value="YgfZ/GCV_T_CS"/>
</dbReference>
<dbReference type="SUPFAM" id="SSF103025">
    <property type="entry name" value="Folate-binding domain"/>
    <property type="match status" value="1"/>
</dbReference>
<accession>A0A840SRI5</accession>
<reference evidence="3 4" key="1">
    <citation type="submission" date="2020-08" db="EMBL/GenBank/DDBJ databases">
        <title>Genomic Encyclopedia of Type Strains, Phase IV (KMG-IV): sequencing the most valuable type-strain genomes for metagenomic binning, comparative biology and taxonomic classification.</title>
        <authorList>
            <person name="Goeker M."/>
        </authorList>
    </citation>
    <scope>NUCLEOTIDE SEQUENCE [LARGE SCALE GENOMIC DNA]</scope>
    <source>
        <strain evidence="3 4">DSM 101730</strain>
    </source>
</reference>
<dbReference type="AlphaFoldDB" id="A0A840SRI5"/>
<evidence type="ECO:0000256" key="1">
    <source>
        <dbReference type="ARBA" id="ARBA00022946"/>
    </source>
</evidence>